<gene>
    <name evidence="2" type="ORF">OVA965_LOCUS40662</name>
    <name evidence="3" type="ORF">TMI583_LOCUS42134</name>
</gene>
<name>A0A8S2FWM9_9BILA</name>
<comment type="caution">
    <text evidence="2">The sequence shown here is derived from an EMBL/GenBank/DDBJ whole genome shotgun (WGS) entry which is preliminary data.</text>
</comment>
<evidence type="ECO:0000313" key="2">
    <source>
        <dbReference type="EMBL" id="CAF1575914.1"/>
    </source>
</evidence>
<dbReference type="EMBL" id="CAJOBA010067665">
    <property type="protein sequence ID" value="CAF4372743.1"/>
    <property type="molecule type" value="Genomic_DNA"/>
</dbReference>
<evidence type="ECO:0000313" key="4">
    <source>
        <dbReference type="Proteomes" id="UP000677228"/>
    </source>
</evidence>
<proteinExistence type="predicted"/>
<protein>
    <submittedName>
        <fullName evidence="2">Uncharacterized protein</fullName>
    </submittedName>
</protein>
<feature type="non-terminal residue" evidence="2">
    <location>
        <position position="20"/>
    </location>
</feature>
<sequence length="20" mass="2023">MRAGAHGMPSVTGTGVHPYP</sequence>
<accession>A0A8S2FWM9</accession>
<dbReference type="Proteomes" id="UP000682733">
    <property type="component" value="Unassembled WGS sequence"/>
</dbReference>
<dbReference type="EMBL" id="CAJNOK010044748">
    <property type="protein sequence ID" value="CAF1575914.1"/>
    <property type="molecule type" value="Genomic_DNA"/>
</dbReference>
<feature type="region of interest" description="Disordered" evidence="1">
    <location>
        <begin position="1"/>
        <end position="20"/>
    </location>
</feature>
<reference evidence="2" key="1">
    <citation type="submission" date="2021-02" db="EMBL/GenBank/DDBJ databases">
        <authorList>
            <person name="Nowell W R."/>
        </authorList>
    </citation>
    <scope>NUCLEOTIDE SEQUENCE</scope>
</reference>
<organism evidence="2 4">
    <name type="scientific">Didymodactylos carnosus</name>
    <dbReference type="NCBI Taxonomy" id="1234261"/>
    <lineage>
        <taxon>Eukaryota</taxon>
        <taxon>Metazoa</taxon>
        <taxon>Spiralia</taxon>
        <taxon>Gnathifera</taxon>
        <taxon>Rotifera</taxon>
        <taxon>Eurotatoria</taxon>
        <taxon>Bdelloidea</taxon>
        <taxon>Philodinida</taxon>
        <taxon>Philodinidae</taxon>
        <taxon>Didymodactylos</taxon>
    </lineage>
</organism>
<dbReference type="AlphaFoldDB" id="A0A8S2FWM9"/>
<evidence type="ECO:0000313" key="3">
    <source>
        <dbReference type="EMBL" id="CAF4372743.1"/>
    </source>
</evidence>
<evidence type="ECO:0000256" key="1">
    <source>
        <dbReference type="SAM" id="MobiDB-lite"/>
    </source>
</evidence>
<dbReference type="Proteomes" id="UP000677228">
    <property type="component" value="Unassembled WGS sequence"/>
</dbReference>